<evidence type="ECO:0000313" key="2">
    <source>
        <dbReference type="EMBL" id="KAF4125179.1"/>
    </source>
</evidence>
<sequence length="124" mass="13491">MSDQNNFLRLTPERQHRRPSTFLTLAPSTSSSYPRMAKSRVSSRKESIDSETSVASPDSVTSSPPPVTASRPGPSAAAMASAAAHARRRSSTATDVRGEVRMLKLGPVHWGEHLGDHKEDFCEM</sequence>
<dbReference type="AlphaFoldDB" id="A0A9P5D853"/>
<reference evidence="2" key="1">
    <citation type="submission" date="2020-03" db="EMBL/GenBank/DDBJ databases">
        <title>Site-based positive gene gene selection in Geosmithia morbida across the United States reveals a broad range of putative effectors and factors for local host and environmental adapation.</title>
        <authorList>
            <person name="Onufrak A."/>
            <person name="Murdoch R.W."/>
            <person name="Gazis R."/>
            <person name="Huff M."/>
            <person name="Staton M."/>
            <person name="Klingeman W."/>
            <person name="Hadziabdic D."/>
        </authorList>
    </citation>
    <scope>NUCLEOTIDE SEQUENCE</scope>
    <source>
        <strain evidence="2">1262</strain>
    </source>
</reference>
<evidence type="ECO:0000256" key="1">
    <source>
        <dbReference type="SAM" id="MobiDB-lite"/>
    </source>
</evidence>
<feature type="compositionally biased region" description="Low complexity" evidence="1">
    <location>
        <begin position="52"/>
        <end position="84"/>
    </location>
</feature>
<accession>A0A9P5D853</accession>
<dbReference type="OrthoDB" id="5226533at2759"/>
<gene>
    <name evidence="2" type="ORF">GMORB2_4018</name>
</gene>
<organism evidence="2 3">
    <name type="scientific">Geosmithia morbida</name>
    <dbReference type="NCBI Taxonomy" id="1094350"/>
    <lineage>
        <taxon>Eukaryota</taxon>
        <taxon>Fungi</taxon>
        <taxon>Dikarya</taxon>
        <taxon>Ascomycota</taxon>
        <taxon>Pezizomycotina</taxon>
        <taxon>Sordariomycetes</taxon>
        <taxon>Hypocreomycetidae</taxon>
        <taxon>Hypocreales</taxon>
        <taxon>Bionectriaceae</taxon>
        <taxon>Geosmithia</taxon>
    </lineage>
</organism>
<proteinExistence type="predicted"/>
<dbReference type="Proteomes" id="UP000749293">
    <property type="component" value="Unassembled WGS sequence"/>
</dbReference>
<evidence type="ECO:0000313" key="3">
    <source>
        <dbReference type="Proteomes" id="UP000749293"/>
    </source>
</evidence>
<dbReference type="RefSeq" id="XP_035323831.1">
    <property type="nucleotide sequence ID" value="XM_035465994.1"/>
</dbReference>
<feature type="compositionally biased region" description="Polar residues" evidence="1">
    <location>
        <begin position="21"/>
        <end position="33"/>
    </location>
</feature>
<name>A0A9P5D853_9HYPO</name>
<keyword evidence="3" id="KW-1185">Reference proteome</keyword>
<comment type="caution">
    <text evidence="2">The sequence shown here is derived from an EMBL/GenBank/DDBJ whole genome shotgun (WGS) entry which is preliminary data.</text>
</comment>
<feature type="region of interest" description="Disordered" evidence="1">
    <location>
        <begin position="1"/>
        <end position="98"/>
    </location>
</feature>
<dbReference type="GeneID" id="55970246"/>
<protein>
    <submittedName>
        <fullName evidence="2">Uncharacterized protein</fullName>
    </submittedName>
</protein>
<dbReference type="EMBL" id="JAANYQ010000003">
    <property type="protein sequence ID" value="KAF4125179.1"/>
    <property type="molecule type" value="Genomic_DNA"/>
</dbReference>